<dbReference type="EMBL" id="VCQU01000006">
    <property type="protein sequence ID" value="NMN97017.1"/>
    <property type="molecule type" value="Genomic_DNA"/>
</dbReference>
<keyword evidence="1" id="KW-1133">Transmembrane helix</keyword>
<feature type="transmembrane region" description="Helical" evidence="1">
    <location>
        <begin position="190"/>
        <end position="212"/>
    </location>
</feature>
<evidence type="ECO:0000313" key="2">
    <source>
        <dbReference type="EMBL" id="NMN97017.1"/>
    </source>
</evidence>
<keyword evidence="1" id="KW-0812">Transmembrane</keyword>
<dbReference type="RefSeq" id="WP_169589513.1">
    <property type="nucleotide sequence ID" value="NZ_VCQU01000006.1"/>
</dbReference>
<keyword evidence="1" id="KW-0472">Membrane</keyword>
<gene>
    <name evidence="2" type="ORF">FGL95_18415</name>
</gene>
<reference evidence="2 3" key="1">
    <citation type="submission" date="2019-05" db="EMBL/GenBank/DDBJ databases">
        <authorList>
            <person name="Lee S.D."/>
        </authorList>
    </citation>
    <scope>NUCLEOTIDE SEQUENCE [LARGE SCALE GENOMIC DNA]</scope>
    <source>
        <strain evidence="2 3">YC2-7</strain>
    </source>
</reference>
<accession>A0A848KMP8</accession>
<feature type="transmembrane region" description="Helical" evidence="1">
    <location>
        <begin position="151"/>
        <end position="170"/>
    </location>
</feature>
<sequence length="331" mass="35048">MSFWLVALAVWIAAGGRVGRVLVRPATTVRVAIVAAVASVAAAVTIGIPEVADSVDRLLPNGVRAGERLVPLLIIALWVAFTAATAVVAAAAWPITSRENLRRVAAAIYAIGAVFVAITIFWSAKIGWAAIVVGCLVIVVTAVRNFDWTPLGRGVGIFAIGTAMVGVLAGVHFRELMTKSVPATRPTPTWAWLTASLLISIGAVWILVEMWVRARLLMRQVKVLHNALITRFPEVTQDDSSNTTTVLRASDQVAHVMDALYLLAGGGGAASKSSETPPAGRAERAHAVAVWVRDPLNSTPLDTRWIAPPDGTSTRRWVSTIAQAYTNGAAS</sequence>
<feature type="transmembrane region" description="Helical" evidence="1">
    <location>
        <begin position="29"/>
        <end position="48"/>
    </location>
</feature>
<reference evidence="2 3" key="2">
    <citation type="submission" date="2020-06" db="EMBL/GenBank/DDBJ databases">
        <title>Antribacter stalactiti gen. nov., sp. nov., a new member of the family Nacardiaceae isolated from a cave.</title>
        <authorList>
            <person name="Kim I.S."/>
        </authorList>
    </citation>
    <scope>NUCLEOTIDE SEQUENCE [LARGE SCALE GENOMIC DNA]</scope>
    <source>
        <strain evidence="2 3">YC2-7</strain>
    </source>
</reference>
<organism evidence="2 3">
    <name type="scientific">Antrihabitans stalactiti</name>
    <dbReference type="NCBI Taxonomy" id="2584121"/>
    <lineage>
        <taxon>Bacteria</taxon>
        <taxon>Bacillati</taxon>
        <taxon>Actinomycetota</taxon>
        <taxon>Actinomycetes</taxon>
        <taxon>Mycobacteriales</taxon>
        <taxon>Nocardiaceae</taxon>
        <taxon>Antrihabitans</taxon>
    </lineage>
</organism>
<feature type="transmembrane region" description="Helical" evidence="1">
    <location>
        <begin position="69"/>
        <end position="95"/>
    </location>
</feature>
<keyword evidence="3" id="KW-1185">Reference proteome</keyword>
<proteinExistence type="predicted"/>
<feature type="transmembrane region" description="Helical" evidence="1">
    <location>
        <begin position="107"/>
        <end position="139"/>
    </location>
</feature>
<evidence type="ECO:0000256" key="1">
    <source>
        <dbReference type="SAM" id="Phobius"/>
    </source>
</evidence>
<evidence type="ECO:0000313" key="3">
    <source>
        <dbReference type="Proteomes" id="UP000535543"/>
    </source>
</evidence>
<dbReference type="AlphaFoldDB" id="A0A848KMP8"/>
<protein>
    <submittedName>
        <fullName evidence="2">Uncharacterized protein</fullName>
    </submittedName>
</protein>
<dbReference type="Proteomes" id="UP000535543">
    <property type="component" value="Unassembled WGS sequence"/>
</dbReference>
<name>A0A848KMP8_9NOCA</name>
<comment type="caution">
    <text evidence="2">The sequence shown here is derived from an EMBL/GenBank/DDBJ whole genome shotgun (WGS) entry which is preliminary data.</text>
</comment>